<feature type="compositionally biased region" description="Low complexity" evidence="6">
    <location>
        <begin position="240"/>
        <end position="255"/>
    </location>
</feature>
<name>A0AAD9SF43_PHOAM</name>
<dbReference type="Proteomes" id="UP001265746">
    <property type="component" value="Unassembled WGS sequence"/>
</dbReference>
<evidence type="ECO:0000256" key="5">
    <source>
        <dbReference type="ARBA" id="ARBA00038359"/>
    </source>
</evidence>
<evidence type="ECO:0000313" key="9">
    <source>
        <dbReference type="EMBL" id="KAK2605689.1"/>
    </source>
</evidence>
<dbReference type="PANTHER" id="PTHR33048">
    <property type="entry name" value="PTH11-LIKE INTEGRAL MEMBRANE PROTEIN (AFU_ORTHOLOGUE AFUA_5G11245)"/>
    <property type="match status" value="1"/>
</dbReference>
<evidence type="ECO:0000256" key="6">
    <source>
        <dbReference type="SAM" id="MobiDB-lite"/>
    </source>
</evidence>
<evidence type="ECO:0000256" key="7">
    <source>
        <dbReference type="SAM" id="Phobius"/>
    </source>
</evidence>
<proteinExistence type="inferred from homology"/>
<dbReference type="PANTHER" id="PTHR33048:SF146">
    <property type="entry name" value="INTEGRAL MEMBRANE PROTEIN"/>
    <property type="match status" value="1"/>
</dbReference>
<evidence type="ECO:0000256" key="2">
    <source>
        <dbReference type="ARBA" id="ARBA00022692"/>
    </source>
</evidence>
<feature type="domain" description="Rhodopsin" evidence="8">
    <location>
        <begin position="3"/>
        <end position="223"/>
    </location>
</feature>
<keyword evidence="4 7" id="KW-0472">Membrane</keyword>
<feature type="region of interest" description="Disordered" evidence="6">
    <location>
        <begin position="232"/>
        <end position="280"/>
    </location>
</feature>
<dbReference type="AlphaFoldDB" id="A0AAD9SF43"/>
<keyword evidence="3 7" id="KW-1133">Transmembrane helix</keyword>
<dbReference type="InterPro" id="IPR052337">
    <property type="entry name" value="SAT4-like"/>
</dbReference>
<evidence type="ECO:0000259" key="8">
    <source>
        <dbReference type="Pfam" id="PF20684"/>
    </source>
</evidence>
<dbReference type="InterPro" id="IPR049326">
    <property type="entry name" value="Rhodopsin_dom_fungi"/>
</dbReference>
<gene>
    <name evidence="9" type="ORF">N8I77_008511</name>
</gene>
<feature type="transmembrane region" description="Helical" evidence="7">
    <location>
        <begin position="7"/>
        <end position="26"/>
    </location>
</feature>
<dbReference type="GO" id="GO:0016020">
    <property type="term" value="C:membrane"/>
    <property type="evidence" value="ECO:0007669"/>
    <property type="project" value="UniProtKB-SubCell"/>
</dbReference>
<feature type="transmembrane region" description="Helical" evidence="7">
    <location>
        <begin position="87"/>
        <end position="106"/>
    </location>
</feature>
<comment type="subcellular location">
    <subcellularLocation>
        <location evidence="1">Membrane</location>
        <topology evidence="1">Multi-pass membrane protein</topology>
    </subcellularLocation>
</comment>
<keyword evidence="2 7" id="KW-0812">Transmembrane</keyword>
<organism evidence="9 10">
    <name type="scientific">Phomopsis amygdali</name>
    <name type="common">Fusicoccum amygdali</name>
    <dbReference type="NCBI Taxonomy" id="1214568"/>
    <lineage>
        <taxon>Eukaryota</taxon>
        <taxon>Fungi</taxon>
        <taxon>Dikarya</taxon>
        <taxon>Ascomycota</taxon>
        <taxon>Pezizomycotina</taxon>
        <taxon>Sordariomycetes</taxon>
        <taxon>Sordariomycetidae</taxon>
        <taxon>Diaporthales</taxon>
        <taxon>Diaporthaceae</taxon>
        <taxon>Diaporthe</taxon>
    </lineage>
</organism>
<keyword evidence="10" id="KW-1185">Reference proteome</keyword>
<comment type="similarity">
    <text evidence="5">Belongs to the SAT4 family.</text>
</comment>
<feature type="transmembrane region" description="Helical" evidence="7">
    <location>
        <begin position="126"/>
        <end position="145"/>
    </location>
</feature>
<feature type="transmembrane region" description="Helical" evidence="7">
    <location>
        <begin position="46"/>
        <end position="66"/>
    </location>
</feature>
<comment type="caution">
    <text evidence="9">The sequence shown here is derived from an EMBL/GenBank/DDBJ whole genome shotgun (WGS) entry which is preliminary data.</text>
</comment>
<evidence type="ECO:0000313" key="10">
    <source>
        <dbReference type="Proteomes" id="UP001265746"/>
    </source>
</evidence>
<protein>
    <recommendedName>
        <fullName evidence="8">Rhodopsin domain-containing protein</fullName>
    </recommendedName>
</protein>
<evidence type="ECO:0000256" key="1">
    <source>
        <dbReference type="ARBA" id="ARBA00004141"/>
    </source>
</evidence>
<accession>A0AAD9SF43</accession>
<sequence>MSEDKMISVAFITPICLLTLTSLVLVARIGVKAAVTRAFELEDEQIAIVAGISYSMCLILAKAAILDHYLRVLDRNKSQTRLLLKRMLIALLIVQGAEETLVSLFSCQPREDEVIVRLNGVCFEQRPMWFTGFTLNLIFDVVLFFQPILALWERRSLPLVEKIGPLLSLLGVSLVLVTTVGRAAVVVHISHDITYDYPVPLLWSVAEADALVLYSTLPSFLNLCKLLRKTSRKKDKQSSHSRQSSSTSNRSQIRSDGTVSHEFLTPSEPHPGQPVLLHGGLGPTPGERVSWIEKVQAFPVGERNQQEMVRRQISTTSMVEVLPKALAPSGEVEEVEHGGIMVTTTVRRETIRDPDYQGWEDTTLPPSALL</sequence>
<reference evidence="9" key="1">
    <citation type="submission" date="2023-06" db="EMBL/GenBank/DDBJ databases">
        <authorList>
            <person name="Noh H."/>
        </authorList>
    </citation>
    <scope>NUCLEOTIDE SEQUENCE</scope>
    <source>
        <strain evidence="9">DUCC20226</strain>
    </source>
</reference>
<dbReference type="EMBL" id="JAUJFL010000004">
    <property type="protein sequence ID" value="KAK2605689.1"/>
    <property type="molecule type" value="Genomic_DNA"/>
</dbReference>
<evidence type="ECO:0000256" key="3">
    <source>
        <dbReference type="ARBA" id="ARBA00022989"/>
    </source>
</evidence>
<feature type="transmembrane region" description="Helical" evidence="7">
    <location>
        <begin position="201"/>
        <end position="224"/>
    </location>
</feature>
<dbReference type="Pfam" id="PF20684">
    <property type="entry name" value="Fung_rhodopsin"/>
    <property type="match status" value="1"/>
</dbReference>
<feature type="transmembrane region" description="Helical" evidence="7">
    <location>
        <begin position="166"/>
        <end position="189"/>
    </location>
</feature>
<evidence type="ECO:0000256" key="4">
    <source>
        <dbReference type="ARBA" id="ARBA00023136"/>
    </source>
</evidence>